<feature type="region of interest" description="Disordered" evidence="10">
    <location>
        <begin position="27"/>
        <end position="75"/>
    </location>
</feature>
<feature type="region of interest" description="Disordered" evidence="10">
    <location>
        <begin position="878"/>
        <end position="918"/>
    </location>
</feature>
<evidence type="ECO:0000313" key="12">
    <source>
        <dbReference type="EMBL" id="KAK4299721.1"/>
    </source>
</evidence>
<feature type="domain" description="C2H2-type" evidence="11">
    <location>
        <begin position="2093"/>
        <end position="2120"/>
    </location>
</feature>
<dbReference type="SMART" id="SM00451">
    <property type="entry name" value="ZnF_U1"/>
    <property type="match status" value="3"/>
</dbReference>
<reference evidence="12" key="1">
    <citation type="submission" date="2023-11" db="EMBL/GenBank/DDBJ databases">
        <title>Genome assemblies of two species of porcelain crab, Petrolisthes cinctipes and Petrolisthes manimaculis (Anomura: Porcellanidae).</title>
        <authorList>
            <person name="Angst P."/>
        </authorList>
    </citation>
    <scope>NUCLEOTIDE SEQUENCE</scope>
    <source>
        <strain evidence="12">PB745_02</strain>
        <tissue evidence="12">Gill</tissue>
    </source>
</reference>
<dbReference type="FunFam" id="3.30.160.60:FF:000594">
    <property type="entry name" value="Transcription factor HIVEP2"/>
    <property type="match status" value="1"/>
</dbReference>
<feature type="compositionally biased region" description="Low complexity" evidence="10">
    <location>
        <begin position="238"/>
        <end position="248"/>
    </location>
</feature>
<feature type="compositionally biased region" description="Low complexity" evidence="10">
    <location>
        <begin position="2249"/>
        <end position="2271"/>
    </location>
</feature>
<keyword evidence="4 9" id="KW-0863">Zinc-finger</keyword>
<feature type="compositionally biased region" description="Polar residues" evidence="10">
    <location>
        <begin position="297"/>
        <end position="312"/>
    </location>
</feature>
<feature type="domain" description="C2H2-type" evidence="11">
    <location>
        <begin position="165"/>
        <end position="190"/>
    </location>
</feature>
<evidence type="ECO:0000256" key="5">
    <source>
        <dbReference type="ARBA" id="ARBA00022833"/>
    </source>
</evidence>
<feature type="compositionally biased region" description="Basic residues" evidence="10">
    <location>
        <begin position="691"/>
        <end position="707"/>
    </location>
</feature>
<name>A0AAE1TW38_9EUCA</name>
<keyword evidence="3" id="KW-0677">Repeat</keyword>
<feature type="compositionally biased region" description="Low complexity" evidence="10">
    <location>
        <begin position="314"/>
        <end position="328"/>
    </location>
</feature>
<feature type="compositionally biased region" description="Basic and acidic residues" evidence="10">
    <location>
        <begin position="1396"/>
        <end position="1443"/>
    </location>
</feature>
<feature type="compositionally biased region" description="Low complexity" evidence="10">
    <location>
        <begin position="1986"/>
        <end position="2030"/>
    </location>
</feature>
<feature type="compositionally biased region" description="Low complexity" evidence="10">
    <location>
        <begin position="1004"/>
        <end position="1015"/>
    </location>
</feature>
<evidence type="ECO:0000256" key="7">
    <source>
        <dbReference type="ARBA" id="ARBA00023163"/>
    </source>
</evidence>
<feature type="domain" description="C2H2-type" evidence="11">
    <location>
        <begin position="1497"/>
        <end position="1524"/>
    </location>
</feature>
<feature type="compositionally biased region" description="Polar residues" evidence="10">
    <location>
        <begin position="1872"/>
        <end position="1884"/>
    </location>
</feature>
<feature type="region of interest" description="Disordered" evidence="10">
    <location>
        <begin position="98"/>
        <end position="134"/>
    </location>
</feature>
<feature type="compositionally biased region" description="Low complexity" evidence="10">
    <location>
        <begin position="98"/>
        <end position="108"/>
    </location>
</feature>
<comment type="subcellular location">
    <subcellularLocation>
        <location evidence="1">Nucleus</location>
    </subcellularLocation>
</comment>
<evidence type="ECO:0000256" key="1">
    <source>
        <dbReference type="ARBA" id="ARBA00004123"/>
    </source>
</evidence>
<feature type="compositionally biased region" description="Basic and acidic residues" evidence="10">
    <location>
        <begin position="1143"/>
        <end position="1167"/>
    </location>
</feature>
<dbReference type="InterPro" id="IPR051969">
    <property type="entry name" value="Zinc-finger_DNA-bd_regulators"/>
</dbReference>
<feature type="compositionally biased region" description="Polar residues" evidence="10">
    <location>
        <begin position="1684"/>
        <end position="1701"/>
    </location>
</feature>
<dbReference type="Pfam" id="PF00096">
    <property type="entry name" value="zf-C2H2"/>
    <property type="match status" value="3"/>
</dbReference>
<evidence type="ECO:0000256" key="9">
    <source>
        <dbReference type="PROSITE-ProRule" id="PRU00042"/>
    </source>
</evidence>
<feature type="region of interest" description="Disordered" evidence="10">
    <location>
        <begin position="690"/>
        <end position="768"/>
    </location>
</feature>
<feature type="region of interest" description="Disordered" evidence="10">
    <location>
        <begin position="413"/>
        <end position="504"/>
    </location>
</feature>
<feature type="compositionally biased region" description="Low complexity" evidence="10">
    <location>
        <begin position="2312"/>
        <end position="2328"/>
    </location>
</feature>
<evidence type="ECO:0000256" key="6">
    <source>
        <dbReference type="ARBA" id="ARBA00023015"/>
    </source>
</evidence>
<evidence type="ECO:0000256" key="2">
    <source>
        <dbReference type="ARBA" id="ARBA00022723"/>
    </source>
</evidence>
<feature type="compositionally biased region" description="Low complexity" evidence="10">
    <location>
        <begin position="418"/>
        <end position="428"/>
    </location>
</feature>
<proteinExistence type="predicted"/>
<feature type="compositionally biased region" description="Low complexity" evidence="10">
    <location>
        <begin position="1944"/>
        <end position="1966"/>
    </location>
</feature>
<accession>A0AAE1TW38</accession>
<feature type="compositionally biased region" description="Acidic residues" evidence="10">
    <location>
        <begin position="2289"/>
        <end position="2301"/>
    </location>
</feature>
<feature type="compositionally biased region" description="Polar residues" evidence="10">
    <location>
        <begin position="437"/>
        <end position="452"/>
    </location>
</feature>
<dbReference type="InterPro" id="IPR013087">
    <property type="entry name" value="Znf_C2H2_type"/>
</dbReference>
<feature type="region of interest" description="Disordered" evidence="10">
    <location>
        <begin position="1107"/>
        <end position="1193"/>
    </location>
</feature>
<feature type="region of interest" description="Disordered" evidence="10">
    <location>
        <begin position="1578"/>
        <end position="1671"/>
    </location>
</feature>
<dbReference type="GO" id="GO:0008270">
    <property type="term" value="F:zinc ion binding"/>
    <property type="evidence" value="ECO:0007669"/>
    <property type="project" value="UniProtKB-KW"/>
</dbReference>
<dbReference type="Proteomes" id="UP001292094">
    <property type="component" value="Unassembled WGS sequence"/>
</dbReference>
<dbReference type="SMART" id="SM00355">
    <property type="entry name" value="ZnF_C2H2"/>
    <property type="match status" value="8"/>
</dbReference>
<evidence type="ECO:0000256" key="3">
    <source>
        <dbReference type="ARBA" id="ARBA00022737"/>
    </source>
</evidence>
<feature type="domain" description="C2H2-type" evidence="11">
    <location>
        <begin position="2166"/>
        <end position="2195"/>
    </location>
</feature>
<dbReference type="GO" id="GO:0000978">
    <property type="term" value="F:RNA polymerase II cis-regulatory region sequence-specific DNA binding"/>
    <property type="evidence" value="ECO:0007669"/>
    <property type="project" value="TreeGrafter"/>
</dbReference>
<organism evidence="12 13">
    <name type="scientific">Petrolisthes manimaculis</name>
    <dbReference type="NCBI Taxonomy" id="1843537"/>
    <lineage>
        <taxon>Eukaryota</taxon>
        <taxon>Metazoa</taxon>
        <taxon>Ecdysozoa</taxon>
        <taxon>Arthropoda</taxon>
        <taxon>Crustacea</taxon>
        <taxon>Multicrustacea</taxon>
        <taxon>Malacostraca</taxon>
        <taxon>Eumalacostraca</taxon>
        <taxon>Eucarida</taxon>
        <taxon>Decapoda</taxon>
        <taxon>Pleocyemata</taxon>
        <taxon>Anomura</taxon>
        <taxon>Galatheoidea</taxon>
        <taxon>Porcellanidae</taxon>
        <taxon>Petrolisthes</taxon>
    </lineage>
</organism>
<feature type="region of interest" description="Disordered" evidence="10">
    <location>
        <begin position="647"/>
        <end position="669"/>
    </location>
</feature>
<dbReference type="InterPro" id="IPR036236">
    <property type="entry name" value="Znf_C2H2_sf"/>
</dbReference>
<keyword evidence="8" id="KW-0539">Nucleus</keyword>
<feature type="region of interest" description="Disordered" evidence="10">
    <location>
        <begin position="190"/>
        <end position="261"/>
    </location>
</feature>
<feature type="region of interest" description="Disordered" evidence="10">
    <location>
        <begin position="1396"/>
        <end position="1468"/>
    </location>
</feature>
<evidence type="ECO:0000256" key="8">
    <source>
        <dbReference type="ARBA" id="ARBA00023242"/>
    </source>
</evidence>
<feature type="compositionally biased region" description="Basic and acidic residues" evidence="10">
    <location>
        <begin position="1235"/>
        <end position="1247"/>
    </location>
</feature>
<dbReference type="SUPFAM" id="SSF57667">
    <property type="entry name" value="beta-beta-alpha zinc fingers"/>
    <property type="match status" value="4"/>
</dbReference>
<evidence type="ECO:0000259" key="11">
    <source>
        <dbReference type="PROSITE" id="PS50157"/>
    </source>
</evidence>
<feature type="region of interest" description="Disordered" evidence="10">
    <location>
        <begin position="2241"/>
        <end position="2340"/>
    </location>
</feature>
<dbReference type="PANTHER" id="PTHR45944:SF2">
    <property type="entry name" value="SCHNURRI, ISOFORM F"/>
    <property type="match status" value="1"/>
</dbReference>
<dbReference type="InterPro" id="IPR003604">
    <property type="entry name" value="Matrin/U1-like-C_Znf_C2H2"/>
</dbReference>
<dbReference type="EMBL" id="JAWZYT010003181">
    <property type="protein sequence ID" value="KAK4299721.1"/>
    <property type="molecule type" value="Genomic_DNA"/>
</dbReference>
<dbReference type="FunFam" id="3.30.160.60:FF:000145">
    <property type="entry name" value="Zinc finger protein 574"/>
    <property type="match status" value="1"/>
</dbReference>
<keyword evidence="13" id="KW-1185">Reference proteome</keyword>
<keyword evidence="7" id="KW-0804">Transcription</keyword>
<feature type="compositionally biased region" description="Polar residues" evidence="10">
    <location>
        <begin position="228"/>
        <end position="237"/>
    </location>
</feature>
<feature type="domain" description="C2H2-type" evidence="11">
    <location>
        <begin position="2121"/>
        <end position="2150"/>
    </location>
</feature>
<feature type="compositionally biased region" description="Pro residues" evidence="10">
    <location>
        <begin position="1117"/>
        <end position="1126"/>
    </location>
</feature>
<evidence type="ECO:0000313" key="13">
    <source>
        <dbReference type="Proteomes" id="UP001292094"/>
    </source>
</evidence>
<keyword evidence="6" id="KW-0805">Transcription regulation</keyword>
<feature type="region of interest" description="Disordered" evidence="10">
    <location>
        <begin position="1213"/>
        <end position="1268"/>
    </location>
</feature>
<dbReference type="Gene3D" id="3.30.160.60">
    <property type="entry name" value="Classic Zinc Finger"/>
    <property type="match status" value="5"/>
</dbReference>
<feature type="compositionally biased region" description="Polar residues" evidence="10">
    <location>
        <begin position="1032"/>
        <end position="1045"/>
    </location>
</feature>
<feature type="compositionally biased region" description="Low complexity" evidence="10">
    <location>
        <begin position="883"/>
        <end position="892"/>
    </location>
</feature>
<feature type="compositionally biased region" description="Polar residues" evidence="10">
    <location>
        <begin position="959"/>
        <end position="996"/>
    </location>
</feature>
<evidence type="ECO:0000256" key="4">
    <source>
        <dbReference type="ARBA" id="ARBA00022771"/>
    </source>
</evidence>
<feature type="domain" description="C2H2-type" evidence="11">
    <location>
        <begin position="1525"/>
        <end position="1549"/>
    </location>
</feature>
<gene>
    <name evidence="12" type="ORF">Pmani_028020</name>
</gene>
<feature type="compositionally biased region" description="Basic and acidic residues" evidence="10">
    <location>
        <begin position="724"/>
        <end position="737"/>
    </location>
</feature>
<feature type="compositionally biased region" description="Low complexity" evidence="10">
    <location>
        <begin position="66"/>
        <end position="75"/>
    </location>
</feature>
<sequence length="2386" mass="260214">MGVITCSAPMNPSANVTYTHKKFKRAQKEACESNDLQQKQQQQQQQQPPLQQQKEVGERNGKTEASTVPVVSRSTSSYLVGSQPVNGFLPLPAQLPANTTTATTTTPNVGSFVQQHPDAEERKRKTSGGSSSGKQIYEYMHYGMGWSKPSVHDKHKRTHTNERPYSCHQCSIAFKTKSNFLKHTRSRAHALRCDGGGGQDGTDATVESGDNPDVEGDEAAQCSAREGTGQQSHPTDLSITHTTTSHIIPQEEPGREKGSLYKPKSKFRIQYQEEGTVQGQSPPMRRQHSAPLPDTITVDSVTSNPSTYQFLPTSHPSSYSHGAHSSPGPHSPIPANLSKPCLPPLDIGATIRKEEGSSSSSQQNSVVTPRKISHLWKNMKSPSPELVGQHITKLIVENQVIVDTHNPLCLRRYKRQPSIGSSSSESDGSGSGKNRRNSLVDSGYKTSKTSTPCPRAVGSGPPQAQQRERNLSYTSEAPMVERQSSYSPSLPPTPILPLAQPTVTPVSASKPSISIPGITTSYSQSPPILTAPSMTMMDPSLMDGARKQCIAEGPSVVRDVHKTRIMPPDDVSLLRQHPCNPEGSVIKNLLLTARENISNAIDHHEGSVRVAGQAVPLSEVVPNLCVCCRTPFRNHEEWEIHMRHGCGQRLAGGRGTPDSMKSRDGGRWVVRAGNGAGAREQDEALDLQKKPDHHHHPHHHHQHHHHQLERERSSSRGSSSGDPPVRRGSQDDPRYRFDSTPVVSRSKSVPEGNLPHNKKRKFSDVEGGQNSSLFLTPVFPGKVHGGCKNEFGMKLSIDEIIKQTKQSNLQLFGGEVQICDGNECKTMRIDPSQQPSPAMDIRIPPQQLGGNISKPEVSVPTSVVVTIAKSGLNSGGTMVQVDSKTSTSSTKTVPSLVNSSLHHEHSGGLPVLSPSVPKAAHSPAIYNTSFSPNFMQYAPNLQLPNLAIPGIPAPDLGSMSFSTYSPRTPSQSSLLHPQTSMTQGLLGSHKQSTSRLTLPPPRPASVTFSSSSKPTSPHPAPQTPLIIHTGSHPMSSTHPPLSEASQHPLVISEKEKDYSKVQHKMPSVGYPALIPVGDEKVPYVPGIPGPYSQANMVNPHSKNLERNSVSSLSHLSQPPPPPPIPYVSPATSISPRPGLVPSPREKSSHLSLARSREAPHSPVRDHSQVPGLLKLHHRTSPKEMTSVRPKASPASNVIPEIKTVTPEIRIHPAVSDSETPEKKQVVAEKPGAVSENKKIDTSQKSETSEPEEFLPPRKRPNFLELKPQPFTPKSSLALIGTTLVSPDTPRPKKSCVQMLLNGSAYTYLGHKVSTKSYFCCIYRQQPMYVPQSTDPKLSMYSNWQIRKPAEDNPLKLSPYQSMSLYESCKYDRAYTIAKPKELNLIQTHSSYWTFKEEKEKTKGKEDDQSKEEVKEVKVEEEKDESPKTSVKEESGPSVKREAEDPNPNPDPRGKGGSQDGDGQERGASTAKRIKIFEGGFKSMEDYTYVRGRGRGRYVCETCGIRCKKPSMLRKHIRTHTDLRPYACVHCSFSFKTKGNLTKHLRSKAHYKRCEEMGIVPVPTVVDDSHLNHRALALQGKLEQEGRSDGMDCDDDDDDEDDDDEEDDDDDDEEDDVMEGGNIQFQDAQGHTSTTSPPPQLPPVQEETRVEVRDEATKDATREGRARGVRSGVLVMHPAISALPTTMSTQPHTSKVVTKVQPQQTTSSGTTGDSPMDLSVKKMAAISLASTVTITTTTTTTTHGGDKLLPLKMSLSVGNPSRPSFLPLMSRSSVPPDLRSPVASLSSPATPSTPIREHAFEILSPVTESSSLLKSIYNTTERASHVSSEKQPHVVLDPTKENGSSSFMLQAYLKERAVLDSTIKRHQYKDSSSETSPDSPRTTTIDQFHSTKSNITPNSRHIPGITNTTTTLSSRKAENTKKETYTQQIKGESEALLAGLRNKGNPSPSLSVSSAPTSTTALTTTTNTTINTNTTNTTTASIFTTTTTTTSISSTTSSSSLPTSSSSLPTTITTTTTTNNNNNSKSSNDSNKSQVTSISNSLATAITTTSRMPTPPANLTVMNNGGMDTKTAFLVPSGVVPSSLNRLGNDDGKCKCSVCHKEFNRHSQLSIHMNIHYMERPYRCEACAISFRTNGHLQKHKRSVSHFNKVNMNMTFGPPSSDNPRPFKCRDCKIAFRIHGHLAKHLRSKMHIMKLECLGKLPFGTYAEMERSGANLNEIDTTDCDNSLESLKVMATRMYEKDPTKLSCWQTQQQQTHRVRTVSSSSTSSDDYPMQDDQDDPSASHATPPNDDDTEGDEDEEIPVGREAGRSGSGSSPGAVSVSGAGPVHSPRPHTHTHTHISPIEVGSGATAGLVACHLCHEKFLDIEHLSGHLYTVHKVSVTYRNS</sequence>
<feature type="region of interest" description="Disordered" evidence="10">
    <location>
        <begin position="1940"/>
        <end position="1966"/>
    </location>
</feature>
<keyword evidence="2" id="KW-0479">Metal-binding</keyword>
<feature type="compositionally biased region" description="Acidic residues" evidence="10">
    <location>
        <begin position="1590"/>
        <end position="1617"/>
    </location>
</feature>
<feature type="compositionally biased region" description="Low complexity" evidence="10">
    <location>
        <begin position="1702"/>
        <end position="1711"/>
    </location>
</feature>
<dbReference type="PANTHER" id="PTHR45944">
    <property type="entry name" value="SCHNURRI, ISOFORM F"/>
    <property type="match status" value="1"/>
</dbReference>
<evidence type="ECO:0000256" key="10">
    <source>
        <dbReference type="SAM" id="MobiDB-lite"/>
    </source>
</evidence>
<comment type="caution">
    <text evidence="12">The sequence shown here is derived from an EMBL/GenBank/DDBJ whole genome shotgun (WGS) entry which is preliminary data.</text>
</comment>
<dbReference type="GO" id="GO:0000981">
    <property type="term" value="F:DNA-binding transcription factor activity, RNA polymerase II-specific"/>
    <property type="evidence" value="ECO:0007669"/>
    <property type="project" value="TreeGrafter"/>
</dbReference>
<feature type="compositionally biased region" description="Basic and acidic residues" evidence="10">
    <location>
        <begin position="1645"/>
        <end position="1665"/>
    </location>
</feature>
<keyword evidence="5" id="KW-0862">Zinc</keyword>
<feature type="region of interest" description="Disordered" evidence="10">
    <location>
        <begin position="1684"/>
        <end position="1716"/>
    </location>
</feature>
<protein>
    <recommendedName>
        <fullName evidence="11">C2H2-type domain-containing protein</fullName>
    </recommendedName>
</protein>
<feature type="region of interest" description="Disordered" evidence="10">
    <location>
        <begin position="1863"/>
        <end position="1884"/>
    </location>
</feature>
<dbReference type="PROSITE" id="PS50157">
    <property type="entry name" value="ZINC_FINGER_C2H2_2"/>
    <property type="match status" value="6"/>
</dbReference>
<feature type="region of interest" description="Disordered" evidence="10">
    <location>
        <begin position="1986"/>
        <end position="2035"/>
    </location>
</feature>
<feature type="region of interest" description="Disordered" evidence="10">
    <location>
        <begin position="959"/>
        <end position="1045"/>
    </location>
</feature>
<feature type="region of interest" description="Disordered" evidence="10">
    <location>
        <begin position="274"/>
        <end position="346"/>
    </location>
</feature>
<dbReference type="GO" id="GO:0005634">
    <property type="term" value="C:nucleus"/>
    <property type="evidence" value="ECO:0007669"/>
    <property type="project" value="UniProtKB-SubCell"/>
</dbReference>
<feature type="compositionally biased region" description="Low complexity" evidence="10">
    <location>
        <begin position="36"/>
        <end position="54"/>
    </location>
</feature>
<dbReference type="PROSITE" id="PS00028">
    <property type="entry name" value="ZINC_FINGER_C2H2_1"/>
    <property type="match status" value="7"/>
</dbReference>